<dbReference type="Pfam" id="PF00466">
    <property type="entry name" value="Ribosomal_L10"/>
    <property type="match status" value="1"/>
</dbReference>
<comment type="caution">
    <text evidence="4">The sequence shown here is derived from an EMBL/GenBank/DDBJ whole genome shotgun (WGS) entry which is preliminary data.</text>
</comment>
<dbReference type="GO" id="GO:0022625">
    <property type="term" value="C:cytosolic large ribosomal subunit"/>
    <property type="evidence" value="ECO:0007669"/>
    <property type="project" value="TreeGrafter"/>
</dbReference>
<dbReference type="PANTHER" id="PTHR45699">
    <property type="entry name" value="60S ACIDIC RIBOSOMAL PROTEIN P0"/>
    <property type="match status" value="1"/>
</dbReference>
<dbReference type="GO" id="GO:0000027">
    <property type="term" value="P:ribosomal large subunit assembly"/>
    <property type="evidence" value="ECO:0007669"/>
    <property type="project" value="TreeGrafter"/>
</dbReference>
<dbReference type="GO" id="GO:0003735">
    <property type="term" value="F:structural constituent of ribosome"/>
    <property type="evidence" value="ECO:0007669"/>
    <property type="project" value="TreeGrafter"/>
</dbReference>
<sequence>MAGKVSKAAFDAKMWKLLRDYSQVLVVTSDNVGSNQINGIRRGLKGDSVVVMGKNSMMRRSFTLQAQRTGNKSFLNLIPLLRGNVALIFTKGDMKEVSNEVAKFKVVDPLLMCPKYLSYESYRNCSYMQSGQLPLGLKCCNQQSSQDSEPFLVCSKFTPHQHCFMQRSKQFLAMSVWSPLLLLAGSL</sequence>
<dbReference type="AlphaFoldDB" id="A0A444YRE4"/>
<keyword evidence="5" id="KW-1185">Reference proteome</keyword>
<dbReference type="STRING" id="3818.A0A444YRE4"/>
<proteinExistence type="inferred from homology"/>
<evidence type="ECO:0000256" key="3">
    <source>
        <dbReference type="ARBA" id="ARBA00023274"/>
    </source>
</evidence>
<evidence type="ECO:0000256" key="1">
    <source>
        <dbReference type="ARBA" id="ARBA00008889"/>
    </source>
</evidence>
<dbReference type="GO" id="GO:0070180">
    <property type="term" value="F:large ribosomal subunit rRNA binding"/>
    <property type="evidence" value="ECO:0007669"/>
    <property type="project" value="TreeGrafter"/>
</dbReference>
<reference evidence="4 5" key="1">
    <citation type="submission" date="2019-01" db="EMBL/GenBank/DDBJ databases">
        <title>Sequencing of cultivated peanut Arachis hypogaea provides insights into genome evolution and oil improvement.</title>
        <authorList>
            <person name="Chen X."/>
        </authorList>
    </citation>
    <scope>NUCLEOTIDE SEQUENCE [LARGE SCALE GENOMIC DNA]</scope>
    <source>
        <strain evidence="5">cv. Fuhuasheng</strain>
        <tissue evidence="4">Leaves</tissue>
    </source>
</reference>
<protein>
    <recommendedName>
        <fullName evidence="6">60S ribosomal protein L10P insertion domain-containing protein</fullName>
    </recommendedName>
</protein>
<evidence type="ECO:0000256" key="2">
    <source>
        <dbReference type="ARBA" id="ARBA00022980"/>
    </source>
</evidence>
<dbReference type="GO" id="GO:0002181">
    <property type="term" value="P:cytoplasmic translation"/>
    <property type="evidence" value="ECO:0007669"/>
    <property type="project" value="TreeGrafter"/>
</dbReference>
<dbReference type="SUPFAM" id="SSF160369">
    <property type="entry name" value="Ribosomal protein L10-like"/>
    <property type="match status" value="1"/>
</dbReference>
<dbReference type="PANTHER" id="PTHR45699:SF24">
    <property type="entry name" value="RIBOSOMAL PROTEIN L10P-RELATED"/>
    <property type="match status" value="1"/>
</dbReference>
<organism evidence="4 5">
    <name type="scientific">Arachis hypogaea</name>
    <name type="common">Peanut</name>
    <dbReference type="NCBI Taxonomy" id="3818"/>
    <lineage>
        <taxon>Eukaryota</taxon>
        <taxon>Viridiplantae</taxon>
        <taxon>Streptophyta</taxon>
        <taxon>Embryophyta</taxon>
        <taxon>Tracheophyta</taxon>
        <taxon>Spermatophyta</taxon>
        <taxon>Magnoliopsida</taxon>
        <taxon>eudicotyledons</taxon>
        <taxon>Gunneridae</taxon>
        <taxon>Pentapetalae</taxon>
        <taxon>rosids</taxon>
        <taxon>fabids</taxon>
        <taxon>Fabales</taxon>
        <taxon>Fabaceae</taxon>
        <taxon>Papilionoideae</taxon>
        <taxon>50 kb inversion clade</taxon>
        <taxon>dalbergioids sensu lato</taxon>
        <taxon>Dalbergieae</taxon>
        <taxon>Pterocarpus clade</taxon>
        <taxon>Arachis</taxon>
    </lineage>
</organism>
<evidence type="ECO:0000313" key="4">
    <source>
        <dbReference type="EMBL" id="RYR04493.1"/>
    </source>
</evidence>
<dbReference type="Gene3D" id="3.30.70.1730">
    <property type="match status" value="1"/>
</dbReference>
<evidence type="ECO:0008006" key="6">
    <source>
        <dbReference type="Google" id="ProtNLM"/>
    </source>
</evidence>
<accession>A0A444YRE4</accession>
<dbReference type="EMBL" id="SDMP01000016">
    <property type="protein sequence ID" value="RYR04493.1"/>
    <property type="molecule type" value="Genomic_DNA"/>
</dbReference>
<dbReference type="InterPro" id="IPR043141">
    <property type="entry name" value="Ribosomal_uL10-like_sf"/>
</dbReference>
<name>A0A444YRE4_ARAHY</name>
<dbReference type="InterPro" id="IPR050323">
    <property type="entry name" value="Ribosomal_protein_uL10"/>
</dbReference>
<comment type="similarity">
    <text evidence="1">Belongs to the universal ribosomal protein uL10 family.</text>
</comment>
<evidence type="ECO:0000313" key="5">
    <source>
        <dbReference type="Proteomes" id="UP000289738"/>
    </source>
</evidence>
<gene>
    <name evidence="4" type="ORF">Ahy_B06g084234</name>
</gene>
<keyword evidence="2" id="KW-0689">Ribosomal protein</keyword>
<dbReference type="Proteomes" id="UP000289738">
    <property type="component" value="Chromosome B06"/>
</dbReference>
<dbReference type="InterPro" id="IPR001790">
    <property type="entry name" value="Ribosomal_uL10"/>
</dbReference>
<keyword evidence="3" id="KW-0687">Ribonucleoprotein</keyword>